<gene>
    <name evidence="1" type="ORF">SDC9_185068</name>
</gene>
<proteinExistence type="predicted"/>
<protein>
    <submittedName>
        <fullName evidence="1">Uncharacterized protein</fullName>
    </submittedName>
</protein>
<name>A0A645HET1_9ZZZZ</name>
<dbReference type="EMBL" id="VSSQ01092262">
    <property type="protein sequence ID" value="MPN37548.1"/>
    <property type="molecule type" value="Genomic_DNA"/>
</dbReference>
<evidence type="ECO:0000313" key="1">
    <source>
        <dbReference type="EMBL" id="MPN37548.1"/>
    </source>
</evidence>
<dbReference type="AlphaFoldDB" id="A0A645HET1"/>
<organism evidence="1">
    <name type="scientific">bioreactor metagenome</name>
    <dbReference type="NCBI Taxonomy" id="1076179"/>
    <lineage>
        <taxon>unclassified sequences</taxon>
        <taxon>metagenomes</taxon>
        <taxon>ecological metagenomes</taxon>
    </lineage>
</organism>
<reference evidence="1" key="1">
    <citation type="submission" date="2019-08" db="EMBL/GenBank/DDBJ databases">
        <authorList>
            <person name="Kucharzyk K."/>
            <person name="Murdoch R.W."/>
            <person name="Higgins S."/>
            <person name="Loffler F."/>
        </authorList>
    </citation>
    <scope>NUCLEOTIDE SEQUENCE</scope>
</reference>
<sequence>MLQSASVERAILQISLHGVELRHGVAHRRSGREYYAAPACDFVHIAAFEEEVGGFLRLGLRDTGDISHLGKDGEVLKPVRLIHEEPIHAELFKRDHIVLARGAVELVELEFDRLSRALHLLDREALRSRFLCLGDTTEHLVELLL</sequence>
<comment type="caution">
    <text evidence="1">The sequence shown here is derived from an EMBL/GenBank/DDBJ whole genome shotgun (WGS) entry which is preliminary data.</text>
</comment>
<accession>A0A645HET1</accession>